<feature type="domain" description="Glycosyl transferase family 1" evidence="1">
    <location>
        <begin position="163"/>
        <end position="320"/>
    </location>
</feature>
<dbReference type="PATRIC" id="fig|1548749.3.peg.2462"/>
<comment type="caution">
    <text evidence="2">The sequence shown here is derived from an EMBL/GenBank/DDBJ whole genome shotgun (WGS) entry which is preliminary data.</text>
</comment>
<keyword evidence="2" id="KW-0808">Transferase</keyword>
<dbReference type="RefSeq" id="WP_062622707.1">
    <property type="nucleotide sequence ID" value="NZ_JRWG01000007.1"/>
</dbReference>
<dbReference type="EMBL" id="JRWG01000007">
    <property type="protein sequence ID" value="KXN98414.1"/>
    <property type="molecule type" value="Genomic_DNA"/>
</dbReference>
<evidence type="ECO:0000313" key="2">
    <source>
        <dbReference type="EMBL" id="KXN98414.1"/>
    </source>
</evidence>
<dbReference type="PANTHER" id="PTHR12526">
    <property type="entry name" value="GLYCOSYLTRANSFERASE"/>
    <property type="match status" value="1"/>
</dbReference>
<organism evidence="2 3">
    <name type="scientific">Aequorivita aquimaris</name>
    <dbReference type="NCBI Taxonomy" id="1548749"/>
    <lineage>
        <taxon>Bacteria</taxon>
        <taxon>Pseudomonadati</taxon>
        <taxon>Bacteroidota</taxon>
        <taxon>Flavobacteriia</taxon>
        <taxon>Flavobacteriales</taxon>
        <taxon>Flavobacteriaceae</taxon>
        <taxon>Aequorivita</taxon>
    </lineage>
</organism>
<protein>
    <submittedName>
        <fullName evidence="2">Glycosyl transferase family 1</fullName>
    </submittedName>
</protein>
<dbReference type="Proteomes" id="UP000070138">
    <property type="component" value="Unassembled WGS sequence"/>
</dbReference>
<proteinExistence type="predicted"/>
<sequence length="340" mass="38529">MRPRKNLLYIGNKLAVHGKNPTAIDELSTKLEAEGYAVITASSKQDKIFRLLDMVFTTVQNRNRVELVLIDTYSTQNFYFAVIIAALCRFFKLPYIPILHGGNLPSRLKNRKRLSKTLFGKALTNVAPSKYMMRQFQTAGFQNITYIPNTLEIKKYPFQLRKSITPKLLWVRSFSEIYNPLLALETVEILKKKGMDVSLCMVGPDKDGSLQRCKKIAAELQLPITFTGMLKKKEWIALSKDFDIFINTTNFDNMPLSVMEAMALGMPVVSTNVGGLPFLIENNVNGLLIPPNNPGAFVNAIEAICSNDVMARELAKNARLQTEGFDWEKVKQRWIKLLND</sequence>
<dbReference type="STRING" id="1548749.LS48_11755"/>
<evidence type="ECO:0000259" key="1">
    <source>
        <dbReference type="Pfam" id="PF00534"/>
    </source>
</evidence>
<dbReference type="Pfam" id="PF00534">
    <property type="entry name" value="Glycos_transf_1"/>
    <property type="match status" value="1"/>
</dbReference>
<dbReference type="AlphaFoldDB" id="A0A137RG02"/>
<accession>A0A137RG02</accession>
<gene>
    <name evidence="2" type="ORF">LS48_11755</name>
</gene>
<reference evidence="2 3" key="2">
    <citation type="journal article" date="2016" name="Int. J. Syst. Evol. Microbiol.">
        <title>Vitellibacter aquimaris sp. nov., a marine bacterium isolated from seawater.</title>
        <authorList>
            <person name="Thevarajoo S."/>
            <person name="Selvaratnam C."/>
            <person name="Goh K.M."/>
            <person name="Hong K.W."/>
            <person name="Chan X.Y."/>
            <person name="Chan K.G."/>
            <person name="Chong C.S."/>
        </authorList>
    </citation>
    <scope>NUCLEOTIDE SEQUENCE [LARGE SCALE GENOMIC DNA]</scope>
    <source>
        <strain evidence="2 3">D-24</strain>
    </source>
</reference>
<dbReference type="OrthoDB" id="139410at2"/>
<name>A0A137RG02_9FLAO</name>
<reference evidence="3" key="1">
    <citation type="submission" date="2014-10" db="EMBL/GenBank/DDBJ databases">
        <title>Genome sequencing of Vitellibacter sp. D-24.</title>
        <authorList>
            <person name="Thevarajoo S."/>
            <person name="Selvaratnam C."/>
            <person name="Goh K.M."/>
            <person name="Chong C.S."/>
        </authorList>
    </citation>
    <scope>NUCLEOTIDE SEQUENCE [LARGE SCALE GENOMIC DNA]</scope>
    <source>
        <strain evidence="3">D-24</strain>
    </source>
</reference>
<keyword evidence="3" id="KW-1185">Reference proteome</keyword>
<dbReference type="SUPFAM" id="SSF53756">
    <property type="entry name" value="UDP-Glycosyltransferase/glycogen phosphorylase"/>
    <property type="match status" value="1"/>
</dbReference>
<dbReference type="Gene3D" id="3.40.50.2000">
    <property type="entry name" value="Glycogen Phosphorylase B"/>
    <property type="match status" value="2"/>
</dbReference>
<dbReference type="InterPro" id="IPR001296">
    <property type="entry name" value="Glyco_trans_1"/>
</dbReference>
<dbReference type="GO" id="GO:0016757">
    <property type="term" value="F:glycosyltransferase activity"/>
    <property type="evidence" value="ECO:0007669"/>
    <property type="project" value="InterPro"/>
</dbReference>
<evidence type="ECO:0000313" key="3">
    <source>
        <dbReference type="Proteomes" id="UP000070138"/>
    </source>
</evidence>
<dbReference type="CDD" id="cd03801">
    <property type="entry name" value="GT4_PimA-like"/>
    <property type="match status" value="1"/>
</dbReference>